<dbReference type="InterPro" id="IPR018621">
    <property type="entry name" value="Atg31"/>
</dbReference>
<dbReference type="Proteomes" id="UP000190274">
    <property type="component" value="Chromosome B"/>
</dbReference>
<dbReference type="GO" id="GO:0000407">
    <property type="term" value="C:phagophore assembly site"/>
    <property type="evidence" value="ECO:0007669"/>
    <property type="project" value="InterPro"/>
</dbReference>
<evidence type="ECO:0000313" key="2">
    <source>
        <dbReference type="Proteomes" id="UP000190274"/>
    </source>
</evidence>
<gene>
    <name evidence="1" type="ORF">LADA_0B07200G</name>
</gene>
<dbReference type="OrthoDB" id="4065598at2759"/>
<protein>
    <submittedName>
        <fullName evidence="1">LADA_0B07200g1_1</fullName>
    </submittedName>
</protein>
<dbReference type="STRING" id="1266660.A0A1G4IU03"/>
<reference evidence="2" key="1">
    <citation type="submission" date="2016-03" db="EMBL/GenBank/DDBJ databases">
        <authorList>
            <person name="Devillers H."/>
        </authorList>
    </citation>
    <scope>NUCLEOTIDE SEQUENCE [LARGE SCALE GENOMIC DNA]</scope>
</reference>
<dbReference type="AlphaFoldDB" id="A0A1G4IU03"/>
<dbReference type="GO" id="GO:0006914">
    <property type="term" value="P:autophagy"/>
    <property type="evidence" value="ECO:0007669"/>
    <property type="project" value="InterPro"/>
</dbReference>
<name>A0A1G4IU03_9SACH</name>
<proteinExistence type="predicted"/>
<dbReference type="EMBL" id="LT598456">
    <property type="protein sequence ID" value="SCU80401.1"/>
    <property type="molecule type" value="Genomic_DNA"/>
</dbReference>
<evidence type="ECO:0000313" key="1">
    <source>
        <dbReference type="EMBL" id="SCU80401.1"/>
    </source>
</evidence>
<keyword evidence="2" id="KW-1185">Reference proteome</keyword>
<organism evidence="1 2">
    <name type="scientific">Lachancea dasiensis</name>
    <dbReference type="NCBI Taxonomy" id="1072105"/>
    <lineage>
        <taxon>Eukaryota</taxon>
        <taxon>Fungi</taxon>
        <taxon>Dikarya</taxon>
        <taxon>Ascomycota</taxon>
        <taxon>Saccharomycotina</taxon>
        <taxon>Saccharomycetes</taxon>
        <taxon>Saccharomycetales</taxon>
        <taxon>Saccharomycetaceae</taxon>
        <taxon>Lachancea</taxon>
    </lineage>
</organism>
<sequence>MEPLVISVVDCNVKHGLEAQGADHPDHESQALMFPTNVKYIFEDDEESLVEEEYDGVENVIVVEANANLEVTRVEVISDDYKLLKFETAEDDELMISAVSKFEPLDRETWDQPLEKLVEIYRCRNEQLERLYETLVADSRD</sequence>
<dbReference type="Gene3D" id="2.60.270.60">
    <property type="match status" value="1"/>
</dbReference>
<accession>A0A1G4IU03</accession>
<dbReference type="Pfam" id="PF09795">
    <property type="entry name" value="ATG31"/>
    <property type="match status" value="1"/>
</dbReference>